<name>A0A0S3PZN9_9BRAD</name>
<dbReference type="Pfam" id="PF13409">
    <property type="entry name" value="GST_N_2"/>
    <property type="match status" value="1"/>
</dbReference>
<dbReference type="SUPFAM" id="SSF47616">
    <property type="entry name" value="GST C-terminal domain-like"/>
    <property type="match status" value="1"/>
</dbReference>
<dbReference type="Proteomes" id="UP000236884">
    <property type="component" value="Chromosome"/>
</dbReference>
<dbReference type="SUPFAM" id="SSF52833">
    <property type="entry name" value="Thioredoxin-like"/>
    <property type="match status" value="1"/>
</dbReference>
<dbReference type="SFLD" id="SFLDS00019">
    <property type="entry name" value="Glutathione_Transferase_(cytos"/>
    <property type="match status" value="1"/>
</dbReference>
<evidence type="ECO:0000259" key="2">
    <source>
        <dbReference type="PROSITE" id="PS50405"/>
    </source>
</evidence>
<feature type="domain" description="GST N-terminal" evidence="1">
    <location>
        <begin position="1"/>
        <end position="80"/>
    </location>
</feature>
<dbReference type="InterPro" id="IPR004045">
    <property type="entry name" value="Glutathione_S-Trfase_N"/>
</dbReference>
<organism evidence="3 4">
    <name type="scientific">Variibacter gotjawalensis</name>
    <dbReference type="NCBI Taxonomy" id="1333996"/>
    <lineage>
        <taxon>Bacteria</taxon>
        <taxon>Pseudomonadati</taxon>
        <taxon>Pseudomonadota</taxon>
        <taxon>Alphaproteobacteria</taxon>
        <taxon>Hyphomicrobiales</taxon>
        <taxon>Nitrobacteraceae</taxon>
        <taxon>Variibacter</taxon>
    </lineage>
</organism>
<protein>
    <submittedName>
        <fullName evidence="3">Glutathione S-transferase</fullName>
    </submittedName>
</protein>
<sequence>MTITLYHCGSARSFRPLWALEEMQLPYELKLLPFPPRVHAKEYFEINPLGTIPTLLDNGIRMTESSAICQYVVTKYGPTPLAVSVDEKDYGPFLNWLHHGEATLTFPQTLVLRYSKLEPPERRNAQVVEDYTRWFYGRLKLLNEKLGSGAEFVCADRFTAADISVAYALMLAERLGISGEFPPAVADYWARMKTRDGFKRAIAAQGGERDVGAR</sequence>
<gene>
    <name evidence="3" type="ORF">GJW-30_1_03930</name>
</gene>
<evidence type="ECO:0000313" key="3">
    <source>
        <dbReference type="EMBL" id="BAT61373.1"/>
    </source>
</evidence>
<dbReference type="SFLD" id="SFLDG01150">
    <property type="entry name" value="Main.1:_Beta-like"/>
    <property type="match status" value="1"/>
</dbReference>
<dbReference type="OrthoDB" id="9810080at2"/>
<dbReference type="GO" id="GO:0016740">
    <property type="term" value="F:transferase activity"/>
    <property type="evidence" value="ECO:0007669"/>
    <property type="project" value="UniProtKB-KW"/>
</dbReference>
<dbReference type="InterPro" id="IPR036249">
    <property type="entry name" value="Thioredoxin-like_sf"/>
</dbReference>
<dbReference type="PANTHER" id="PTHR44051:SF21">
    <property type="entry name" value="GLUTATHIONE S-TRANSFERASE FAMILY PROTEIN"/>
    <property type="match status" value="1"/>
</dbReference>
<dbReference type="KEGG" id="vgo:GJW-30_1_03930"/>
<dbReference type="RefSeq" id="WP_096358079.1">
    <property type="nucleotide sequence ID" value="NZ_AP014946.1"/>
</dbReference>
<dbReference type="Gene3D" id="1.20.1050.10">
    <property type="match status" value="1"/>
</dbReference>
<feature type="domain" description="GST C-terminal" evidence="2">
    <location>
        <begin position="86"/>
        <end position="213"/>
    </location>
</feature>
<dbReference type="PROSITE" id="PS50404">
    <property type="entry name" value="GST_NTER"/>
    <property type="match status" value="1"/>
</dbReference>
<dbReference type="InterPro" id="IPR040079">
    <property type="entry name" value="Glutathione_S-Trfase"/>
</dbReference>
<dbReference type="Gene3D" id="3.40.30.10">
    <property type="entry name" value="Glutaredoxin"/>
    <property type="match status" value="1"/>
</dbReference>
<evidence type="ECO:0000313" key="4">
    <source>
        <dbReference type="Proteomes" id="UP000236884"/>
    </source>
</evidence>
<proteinExistence type="predicted"/>
<dbReference type="CDD" id="cd03046">
    <property type="entry name" value="GST_N_GTT1_like"/>
    <property type="match status" value="1"/>
</dbReference>
<dbReference type="InterPro" id="IPR036282">
    <property type="entry name" value="Glutathione-S-Trfase_C_sf"/>
</dbReference>
<keyword evidence="4" id="KW-1185">Reference proteome</keyword>
<evidence type="ECO:0000259" key="1">
    <source>
        <dbReference type="PROSITE" id="PS50404"/>
    </source>
</evidence>
<dbReference type="PANTHER" id="PTHR44051">
    <property type="entry name" value="GLUTATHIONE S-TRANSFERASE-RELATED"/>
    <property type="match status" value="1"/>
</dbReference>
<dbReference type="AlphaFoldDB" id="A0A0S3PZN9"/>
<accession>A0A0S3PZN9</accession>
<reference evidence="3 4" key="1">
    <citation type="submission" date="2015-08" db="EMBL/GenBank/DDBJ databases">
        <title>Investigation of the bacterial diversity of lava forest soil.</title>
        <authorList>
            <person name="Lee J.S."/>
        </authorList>
    </citation>
    <scope>NUCLEOTIDE SEQUENCE [LARGE SCALE GENOMIC DNA]</scope>
    <source>
        <strain evidence="3 4">GJW-30</strain>
    </source>
</reference>
<keyword evidence="3" id="KW-0808">Transferase</keyword>
<dbReference type="EMBL" id="AP014946">
    <property type="protein sequence ID" value="BAT61373.1"/>
    <property type="molecule type" value="Genomic_DNA"/>
</dbReference>
<dbReference type="InterPro" id="IPR010987">
    <property type="entry name" value="Glutathione-S-Trfase_C-like"/>
</dbReference>
<dbReference type="PROSITE" id="PS50405">
    <property type="entry name" value="GST_CTER"/>
    <property type="match status" value="1"/>
</dbReference>
<dbReference type="SFLD" id="SFLDG00358">
    <property type="entry name" value="Main_(cytGST)"/>
    <property type="match status" value="1"/>
</dbReference>